<dbReference type="CDD" id="cd21459">
    <property type="entry name" value="DLC-like_TCTEX1D2"/>
    <property type="match status" value="1"/>
</dbReference>
<dbReference type="PANTHER" id="PTHR21255:SF7">
    <property type="entry name" value="DYNEIN LIGHT CHAIN TCTEX-TYPE PROTEIN 2B"/>
    <property type="match status" value="1"/>
</dbReference>
<gene>
    <name evidence="2" type="ORF">FGO68_gene14536</name>
</gene>
<dbReference type="AlphaFoldDB" id="A0A8J8NJK7"/>
<dbReference type="PANTHER" id="PTHR21255">
    <property type="entry name" value="T-COMPLEX-ASSOCIATED-TESTIS-EXPRESSED 1/ DYNEIN LIGHT CHAIN"/>
    <property type="match status" value="1"/>
</dbReference>
<sequence>MELGHRPAFENTYRLEPREHERFYPSKVKSCIEEVVLRNLKDKDYDHLQAKAMAEAIADQIKMQVKALNIPSYKIVVQTVIGEITGQGVRVASKCLWDDQNDNWASFTYQNNSLFCTGIVFGVYYE</sequence>
<name>A0A8J8NJK7_HALGN</name>
<dbReference type="GO" id="GO:0045505">
    <property type="term" value="F:dynein intermediate chain binding"/>
    <property type="evidence" value="ECO:0007669"/>
    <property type="project" value="TreeGrafter"/>
</dbReference>
<organism evidence="2 3">
    <name type="scientific">Halteria grandinella</name>
    <dbReference type="NCBI Taxonomy" id="5974"/>
    <lineage>
        <taxon>Eukaryota</taxon>
        <taxon>Sar</taxon>
        <taxon>Alveolata</taxon>
        <taxon>Ciliophora</taxon>
        <taxon>Intramacronucleata</taxon>
        <taxon>Spirotrichea</taxon>
        <taxon>Stichotrichia</taxon>
        <taxon>Sporadotrichida</taxon>
        <taxon>Halteriidae</taxon>
        <taxon>Halteria</taxon>
    </lineage>
</organism>
<dbReference type="GO" id="GO:0005737">
    <property type="term" value="C:cytoplasm"/>
    <property type="evidence" value="ECO:0007669"/>
    <property type="project" value="TreeGrafter"/>
</dbReference>
<dbReference type="Pfam" id="PF03645">
    <property type="entry name" value="Tctex-1"/>
    <property type="match status" value="1"/>
</dbReference>
<dbReference type="FunFam" id="3.30.1140.40:FF:000003">
    <property type="entry name" value="tctex1 domain-containing protein 2"/>
    <property type="match status" value="1"/>
</dbReference>
<dbReference type="Gene3D" id="3.30.1140.40">
    <property type="entry name" value="Tctex-1"/>
    <property type="match status" value="1"/>
</dbReference>
<dbReference type="GO" id="GO:0005868">
    <property type="term" value="C:cytoplasmic dynein complex"/>
    <property type="evidence" value="ECO:0007669"/>
    <property type="project" value="TreeGrafter"/>
</dbReference>
<comment type="similarity">
    <text evidence="1">Belongs to the dynein light chain Tctex-type family.</text>
</comment>
<dbReference type="Proteomes" id="UP000785679">
    <property type="component" value="Unassembled WGS sequence"/>
</dbReference>
<accession>A0A8J8NJK7</accession>
<evidence type="ECO:0000313" key="3">
    <source>
        <dbReference type="Proteomes" id="UP000785679"/>
    </source>
</evidence>
<evidence type="ECO:0000256" key="1">
    <source>
        <dbReference type="ARBA" id="ARBA00005361"/>
    </source>
</evidence>
<dbReference type="EMBL" id="RRYP01015112">
    <property type="protein sequence ID" value="TNV75660.1"/>
    <property type="molecule type" value="Genomic_DNA"/>
</dbReference>
<dbReference type="GO" id="GO:0007018">
    <property type="term" value="P:microtubule-based movement"/>
    <property type="evidence" value="ECO:0007669"/>
    <property type="project" value="TreeGrafter"/>
</dbReference>
<comment type="caution">
    <text evidence="2">The sequence shown here is derived from an EMBL/GenBank/DDBJ whole genome shotgun (WGS) entry which is preliminary data.</text>
</comment>
<evidence type="ECO:0000313" key="2">
    <source>
        <dbReference type="EMBL" id="TNV75660.1"/>
    </source>
</evidence>
<dbReference type="OrthoDB" id="10248487at2759"/>
<protein>
    <submittedName>
        <fullName evidence="2">Uncharacterized protein</fullName>
    </submittedName>
</protein>
<proteinExistence type="inferred from homology"/>
<dbReference type="InterPro" id="IPR038586">
    <property type="entry name" value="Tctex-1-like_sf"/>
</dbReference>
<reference evidence="2" key="1">
    <citation type="submission" date="2019-06" db="EMBL/GenBank/DDBJ databases">
        <authorList>
            <person name="Zheng W."/>
        </authorList>
    </citation>
    <scope>NUCLEOTIDE SEQUENCE</scope>
    <source>
        <strain evidence="2">QDHG01</strain>
    </source>
</reference>
<keyword evidence="3" id="KW-1185">Reference proteome</keyword>
<dbReference type="InterPro" id="IPR005334">
    <property type="entry name" value="Tctex-1-like"/>
</dbReference>